<dbReference type="Gene3D" id="4.10.280.10">
    <property type="entry name" value="Helix-loop-helix DNA-binding domain"/>
    <property type="match status" value="1"/>
</dbReference>
<dbReference type="SUPFAM" id="SSF47459">
    <property type="entry name" value="HLH, helix-loop-helix DNA-binding domain"/>
    <property type="match status" value="1"/>
</dbReference>
<evidence type="ECO:0000313" key="5">
    <source>
        <dbReference type="Proteomes" id="UP001221142"/>
    </source>
</evidence>
<evidence type="ECO:0000259" key="3">
    <source>
        <dbReference type="PROSITE" id="PS50888"/>
    </source>
</evidence>
<proteinExistence type="predicted"/>
<keyword evidence="1" id="KW-0175">Coiled coil</keyword>
<protein>
    <recommendedName>
        <fullName evidence="3">BHLH domain-containing protein</fullName>
    </recommendedName>
</protein>
<dbReference type="SMART" id="SM00353">
    <property type="entry name" value="HLH"/>
    <property type="match status" value="1"/>
</dbReference>
<feature type="region of interest" description="Disordered" evidence="2">
    <location>
        <begin position="159"/>
        <end position="259"/>
    </location>
</feature>
<feature type="compositionally biased region" description="Low complexity" evidence="2">
    <location>
        <begin position="17"/>
        <end position="28"/>
    </location>
</feature>
<feature type="coiled-coil region" evidence="1">
    <location>
        <begin position="104"/>
        <end position="134"/>
    </location>
</feature>
<dbReference type="GO" id="GO:0046983">
    <property type="term" value="F:protein dimerization activity"/>
    <property type="evidence" value="ECO:0007669"/>
    <property type="project" value="InterPro"/>
</dbReference>
<evidence type="ECO:0000256" key="2">
    <source>
        <dbReference type="SAM" id="MobiDB-lite"/>
    </source>
</evidence>
<accession>A0AAD7F5B4</accession>
<name>A0AAD7F5B4_9AGAR</name>
<feature type="compositionally biased region" description="Acidic residues" evidence="2">
    <location>
        <begin position="170"/>
        <end position="183"/>
    </location>
</feature>
<dbReference type="InterPro" id="IPR036638">
    <property type="entry name" value="HLH_DNA-bd_sf"/>
</dbReference>
<feature type="domain" description="BHLH" evidence="3">
    <location>
        <begin position="44"/>
        <end position="96"/>
    </location>
</feature>
<comment type="caution">
    <text evidence="4">The sequence shown here is derived from an EMBL/GenBank/DDBJ whole genome shotgun (WGS) entry which is preliminary data.</text>
</comment>
<keyword evidence="5" id="KW-1185">Reference proteome</keyword>
<dbReference type="InterPro" id="IPR011598">
    <property type="entry name" value="bHLH_dom"/>
</dbReference>
<feature type="compositionally biased region" description="Polar residues" evidence="2">
    <location>
        <begin position="195"/>
        <end position="215"/>
    </location>
</feature>
<organism evidence="4 5">
    <name type="scientific">Roridomyces roridus</name>
    <dbReference type="NCBI Taxonomy" id="1738132"/>
    <lineage>
        <taxon>Eukaryota</taxon>
        <taxon>Fungi</taxon>
        <taxon>Dikarya</taxon>
        <taxon>Basidiomycota</taxon>
        <taxon>Agaricomycotina</taxon>
        <taxon>Agaricomycetes</taxon>
        <taxon>Agaricomycetidae</taxon>
        <taxon>Agaricales</taxon>
        <taxon>Marasmiineae</taxon>
        <taxon>Mycenaceae</taxon>
        <taxon>Roridomyces</taxon>
    </lineage>
</organism>
<evidence type="ECO:0000313" key="4">
    <source>
        <dbReference type="EMBL" id="KAJ7601749.1"/>
    </source>
</evidence>
<dbReference type="CDD" id="cd00083">
    <property type="entry name" value="bHLH_SF"/>
    <property type="match status" value="1"/>
</dbReference>
<dbReference type="Proteomes" id="UP001221142">
    <property type="component" value="Unassembled WGS sequence"/>
</dbReference>
<dbReference type="Pfam" id="PF00010">
    <property type="entry name" value="HLH"/>
    <property type="match status" value="1"/>
</dbReference>
<feature type="compositionally biased region" description="Pro residues" evidence="2">
    <location>
        <begin position="238"/>
        <end position="259"/>
    </location>
</feature>
<gene>
    <name evidence="4" type="ORF">FB45DRAFT_1074115</name>
</gene>
<dbReference type="EMBL" id="JARKIF010000327">
    <property type="protein sequence ID" value="KAJ7601749.1"/>
    <property type="molecule type" value="Genomic_DNA"/>
</dbReference>
<evidence type="ECO:0000256" key="1">
    <source>
        <dbReference type="SAM" id="Coils"/>
    </source>
</evidence>
<dbReference type="PROSITE" id="PS50888">
    <property type="entry name" value="BHLH"/>
    <property type="match status" value="1"/>
</dbReference>
<sequence length="390" mass="41701">MPATDDEGSSSGQQQHMSTTAMASSSSSEGQGGRRKRVRLFTPADRATHRVVEKQRREALNGQFIELARLLPGLASTRRLSKSIIVNESIAHQKKQRAERLACAKQLRGMMAEQEALVEEVNALRNKLGIAERREGPGELSVEATDVLRVDEEVFGAFPAGFGDNRDTIGEEQDVDGEEDVEMDAERGRRRRPPSKSNSARSNKTSTSESRSARNASGSERISSSASSGSPLATSSPAQPPPASSFPPPESPIIEPPPVIPYDADFMAMLSRESGSSDPSYAEFFAMGPSAGSHSNEYDVNIPIFPQPPPPLRQAQMGFFPDPTAVQPDEMWNFMQQAPGANVPQASGAGLFSVGTYGGFPVPAPSPSIAYGAYPSMAVHLGTHGGFTLG</sequence>
<feature type="region of interest" description="Disordered" evidence="2">
    <location>
        <begin position="1"/>
        <end position="40"/>
    </location>
</feature>
<feature type="compositionally biased region" description="Low complexity" evidence="2">
    <location>
        <begin position="216"/>
        <end position="237"/>
    </location>
</feature>
<reference evidence="4" key="1">
    <citation type="submission" date="2023-03" db="EMBL/GenBank/DDBJ databases">
        <title>Massive genome expansion in bonnet fungi (Mycena s.s.) driven by repeated elements and novel gene families across ecological guilds.</title>
        <authorList>
            <consortium name="Lawrence Berkeley National Laboratory"/>
            <person name="Harder C.B."/>
            <person name="Miyauchi S."/>
            <person name="Viragh M."/>
            <person name="Kuo A."/>
            <person name="Thoen E."/>
            <person name="Andreopoulos B."/>
            <person name="Lu D."/>
            <person name="Skrede I."/>
            <person name="Drula E."/>
            <person name="Henrissat B."/>
            <person name="Morin E."/>
            <person name="Kohler A."/>
            <person name="Barry K."/>
            <person name="LaButti K."/>
            <person name="Morin E."/>
            <person name="Salamov A."/>
            <person name="Lipzen A."/>
            <person name="Mereny Z."/>
            <person name="Hegedus B."/>
            <person name="Baldrian P."/>
            <person name="Stursova M."/>
            <person name="Weitz H."/>
            <person name="Taylor A."/>
            <person name="Grigoriev I.V."/>
            <person name="Nagy L.G."/>
            <person name="Martin F."/>
            <person name="Kauserud H."/>
        </authorList>
    </citation>
    <scope>NUCLEOTIDE SEQUENCE</scope>
    <source>
        <strain evidence="4">9284</strain>
    </source>
</reference>
<dbReference type="AlphaFoldDB" id="A0AAD7F5B4"/>